<organism evidence="5 6">
    <name type="scientific">Kribbella speibonae</name>
    <dbReference type="NCBI Taxonomy" id="1572660"/>
    <lineage>
        <taxon>Bacteria</taxon>
        <taxon>Bacillati</taxon>
        <taxon>Actinomycetota</taxon>
        <taxon>Actinomycetes</taxon>
        <taxon>Propionibacteriales</taxon>
        <taxon>Kribbellaceae</taxon>
        <taxon>Kribbella</taxon>
    </lineage>
</organism>
<dbReference type="SUPFAM" id="SSF53474">
    <property type="entry name" value="alpha/beta-Hydrolases"/>
    <property type="match status" value="1"/>
</dbReference>
<name>A0ABY1ZTZ7_9ACTN</name>
<comment type="caution">
    <text evidence="5">The sequence shown here is derived from an EMBL/GenBank/DDBJ whole genome shotgun (WGS) entry which is preliminary data.</text>
</comment>
<feature type="signal peptide" evidence="3">
    <location>
        <begin position="1"/>
        <end position="25"/>
    </location>
</feature>
<keyword evidence="6" id="KW-1185">Reference proteome</keyword>
<evidence type="ECO:0000256" key="3">
    <source>
        <dbReference type="RuleBase" id="RU361235"/>
    </source>
</evidence>
<evidence type="ECO:0000313" key="6">
    <source>
        <dbReference type="Proteomes" id="UP000292385"/>
    </source>
</evidence>
<dbReference type="EC" id="3.1.1.-" evidence="3"/>
<evidence type="ECO:0000259" key="4">
    <source>
        <dbReference type="Pfam" id="PF00135"/>
    </source>
</evidence>
<evidence type="ECO:0000313" key="5">
    <source>
        <dbReference type="EMBL" id="TCC17032.1"/>
    </source>
</evidence>
<dbReference type="InterPro" id="IPR029058">
    <property type="entry name" value="AB_hydrolase_fold"/>
</dbReference>
<dbReference type="Proteomes" id="UP000292385">
    <property type="component" value="Unassembled WGS sequence"/>
</dbReference>
<feature type="chain" id="PRO_5044998223" description="Carboxylic ester hydrolase" evidence="3">
    <location>
        <begin position="26"/>
        <end position="512"/>
    </location>
</feature>
<protein>
    <recommendedName>
        <fullName evidence="3">Carboxylic ester hydrolase</fullName>
        <ecNumber evidence="3">3.1.1.-</ecNumber>
    </recommendedName>
</protein>
<evidence type="ECO:0000256" key="2">
    <source>
        <dbReference type="ARBA" id="ARBA00022801"/>
    </source>
</evidence>
<dbReference type="InterPro" id="IPR050309">
    <property type="entry name" value="Type-B_Carboxylest/Lipase"/>
</dbReference>
<dbReference type="EMBL" id="SJJY01000012">
    <property type="protein sequence ID" value="TCC17032.1"/>
    <property type="molecule type" value="Genomic_DNA"/>
</dbReference>
<keyword evidence="3" id="KW-0732">Signal</keyword>
<dbReference type="PROSITE" id="PS00122">
    <property type="entry name" value="CARBOXYLESTERASE_B_1"/>
    <property type="match status" value="1"/>
</dbReference>
<feature type="domain" description="Carboxylesterase type B" evidence="4">
    <location>
        <begin position="29"/>
        <end position="507"/>
    </location>
</feature>
<gene>
    <name evidence="5" type="ORF">E0H58_38865</name>
</gene>
<dbReference type="Pfam" id="PF00135">
    <property type="entry name" value="COesterase"/>
    <property type="match status" value="1"/>
</dbReference>
<accession>A0ABY1ZTZ7</accession>
<dbReference type="Gene3D" id="3.40.50.1820">
    <property type="entry name" value="alpha/beta hydrolase"/>
    <property type="match status" value="1"/>
</dbReference>
<comment type="similarity">
    <text evidence="1 3">Belongs to the type-B carboxylesterase/lipase family.</text>
</comment>
<reference evidence="5 6" key="1">
    <citation type="submission" date="2019-02" db="EMBL/GenBank/DDBJ databases">
        <title>Kribbella capetownensis sp. nov. and Kribbella speibonae sp. nov., isolated from soil.</title>
        <authorList>
            <person name="Curtis S.M."/>
            <person name="Norton I."/>
            <person name="Everest G.J."/>
            <person name="Meyers P.R."/>
        </authorList>
    </citation>
    <scope>NUCLEOTIDE SEQUENCE [LARGE SCALE GENOMIC DNA]</scope>
    <source>
        <strain evidence="5 6">SK5</strain>
    </source>
</reference>
<dbReference type="InterPro" id="IPR002018">
    <property type="entry name" value="CarbesteraseB"/>
</dbReference>
<sequence>MRRYLAVATALGLAVVGLGASTANGASGRIVQTASGTVQGVVKSNYRVFNGIPYAAPPVGTLRWKNPQPAASWQGTRDASKPGADCVQTAVAWRPAPASTNEDCLNLNVWAPKSGKAKPVAVWFHGGGSINGAGRDFEPVDMVTKGDLLVVTVNYRLGALGYLTIPQLDAEGASGNYGLLDQVQALRWVHDNIARFGGDPSRVMIAGQSAGASGVCGLLASPKAAGLFSTAVIESSSCAVNTRASAQERNAGFVTALGCSADVVACLRSKSPAEIINAQQKAGTWGRVIQPGVLPVAPREAFATGAFNRVPVLLGAVQNEGRAAVYEQNDLINQPVTAASYVASITAQYGAKAADVLARYPVDKYESPGAALAAVATDSGNACAAPVNASALTSTVPAYVYEFRDETAPLRPYELVPSSFSLATQHSAELPYLWGSNTMTPLTKQQQKLSSAMIAYWAQFARTGSLDPKGLPPVPRFQQTNQRIVAFDPDGPRITDDMTSNHQCSFWAHTNA</sequence>
<dbReference type="InterPro" id="IPR019826">
    <property type="entry name" value="Carboxylesterase_B_AS"/>
</dbReference>
<dbReference type="PANTHER" id="PTHR11559">
    <property type="entry name" value="CARBOXYLESTERASE"/>
    <property type="match status" value="1"/>
</dbReference>
<evidence type="ECO:0000256" key="1">
    <source>
        <dbReference type="ARBA" id="ARBA00005964"/>
    </source>
</evidence>
<dbReference type="RefSeq" id="WP_131468042.1">
    <property type="nucleotide sequence ID" value="NZ_SJJY01000012.1"/>
</dbReference>
<keyword evidence="2 3" id="KW-0378">Hydrolase</keyword>
<proteinExistence type="inferred from homology"/>